<evidence type="ECO:0000313" key="2">
    <source>
        <dbReference type="Proteomes" id="UP001151516"/>
    </source>
</evidence>
<protein>
    <submittedName>
        <fullName evidence="1">Uncharacterized protein</fullName>
    </submittedName>
</protein>
<keyword evidence="2" id="KW-1185">Reference proteome</keyword>
<reference evidence="1" key="1">
    <citation type="submission" date="2022-07" db="EMBL/GenBank/DDBJ databases">
        <title>Phylogenomic reconstructions and comparative analyses of Kickxellomycotina fungi.</title>
        <authorList>
            <person name="Reynolds N.K."/>
            <person name="Stajich J.E."/>
            <person name="Barry K."/>
            <person name="Grigoriev I.V."/>
            <person name="Crous P."/>
            <person name="Smith M.E."/>
        </authorList>
    </citation>
    <scope>NUCLEOTIDE SEQUENCE</scope>
    <source>
        <strain evidence="1">CBS 109367</strain>
    </source>
</reference>
<accession>A0A9W8G9W8</accession>
<feature type="non-terminal residue" evidence="1">
    <location>
        <position position="1"/>
    </location>
</feature>
<gene>
    <name evidence="1" type="ORF">IWW39_005963</name>
</gene>
<dbReference type="AlphaFoldDB" id="A0A9W8G9W8"/>
<sequence length="481" mass="53281">HLSIELGEEDVYSGEALRILSQEPYAGCAFPLVRDISFAIMLGNGIQVEQSTATTNIGALAQRLKEMVPMAKACQLYVQADGVTDHGTNRHIKDLMTRLFQLAGEVGLSYSNSLFNLRDIQLDGVHNLVSIKSSDMECIGMLVRLARQNVPTLETLQLGFSFVQEFTGIIQETDGAYVEYPRLTTLYLYPFIDNFGMPPPVFKGAKPFPSLWYLRFTCAYPFGDDTLFRGNAATLEHLTARLSAPATTMLRKSRVFSPGSHPKLRYVRVYTDGGSVPRVFPTYVEELRFVLSIGARASVRIADIGVPGTELTRVVASLDNLASLQSLSQRETVLDLWDTITLIKSLPLLAHLHTAPPAIGALPKGVTLKGLPAYVVTKHAPLSKEFRHWSIQYPDDEGDYDDDDDDYGDAHYNDDGNGGLKKDSFICILLLALVCRNFVRATSCRAGDEGPLEMMDIVKASKMFKPYASQLQHFQLLEGNE</sequence>
<evidence type="ECO:0000313" key="1">
    <source>
        <dbReference type="EMBL" id="KAJ2682523.1"/>
    </source>
</evidence>
<dbReference type="Proteomes" id="UP001151516">
    <property type="component" value="Unassembled WGS sequence"/>
</dbReference>
<proteinExistence type="predicted"/>
<comment type="caution">
    <text evidence="1">The sequence shown here is derived from an EMBL/GenBank/DDBJ whole genome shotgun (WGS) entry which is preliminary data.</text>
</comment>
<organism evidence="1 2">
    <name type="scientific">Coemansia spiralis</name>
    <dbReference type="NCBI Taxonomy" id="417178"/>
    <lineage>
        <taxon>Eukaryota</taxon>
        <taxon>Fungi</taxon>
        <taxon>Fungi incertae sedis</taxon>
        <taxon>Zoopagomycota</taxon>
        <taxon>Kickxellomycotina</taxon>
        <taxon>Kickxellomycetes</taxon>
        <taxon>Kickxellales</taxon>
        <taxon>Kickxellaceae</taxon>
        <taxon>Coemansia</taxon>
    </lineage>
</organism>
<dbReference type="EMBL" id="JANBTX010000404">
    <property type="protein sequence ID" value="KAJ2682523.1"/>
    <property type="molecule type" value="Genomic_DNA"/>
</dbReference>
<dbReference type="OrthoDB" id="5556662at2759"/>
<name>A0A9W8G9W8_9FUNG</name>